<dbReference type="eggNOG" id="COG0501">
    <property type="taxonomic scope" value="Bacteria"/>
</dbReference>
<dbReference type="EMBL" id="CP006650">
    <property type="protein sequence ID" value="AGT09392.1"/>
    <property type="molecule type" value="Genomic_DNA"/>
</dbReference>
<feature type="domain" description="TPM" evidence="2">
    <location>
        <begin position="329"/>
        <end position="421"/>
    </location>
</feature>
<dbReference type="KEGG" id="pami:JCM7686_2322"/>
<dbReference type="AlphaFoldDB" id="S5XVT3"/>
<accession>S5XVT3</accession>
<dbReference type="Pfam" id="PF04536">
    <property type="entry name" value="TPM_phosphatase"/>
    <property type="match status" value="1"/>
</dbReference>
<dbReference type="Proteomes" id="UP000015480">
    <property type="component" value="Chromosome"/>
</dbReference>
<organism evidence="3 4">
    <name type="scientific">Paracoccus aminophilus JCM 7686</name>
    <dbReference type="NCBI Taxonomy" id="1367847"/>
    <lineage>
        <taxon>Bacteria</taxon>
        <taxon>Pseudomonadati</taxon>
        <taxon>Pseudomonadota</taxon>
        <taxon>Alphaproteobacteria</taxon>
        <taxon>Rhodobacterales</taxon>
        <taxon>Paracoccaceae</taxon>
        <taxon>Paracoccus</taxon>
    </lineage>
</organism>
<evidence type="ECO:0000313" key="3">
    <source>
        <dbReference type="EMBL" id="AGT09392.1"/>
    </source>
</evidence>
<evidence type="ECO:0000313" key="4">
    <source>
        <dbReference type="Proteomes" id="UP000015480"/>
    </source>
</evidence>
<sequence>MPKFKAGVAGTTSLVTATVATSVAAIVAVLSLAGYVSAQAVTEVPAAAPMAAPETLVPAVQQPHLPETLPKGPHRPQPAALPLLSDEDEPLSLSAEALQKPLGKEVQPVFDQLMKKAGLPQDFVVAEAPVRDVRAVIVALPNGGAQRVLAVNPAFLSGLPGAIERGDWSSLLLLSQGIGHHLSGHSLLSESSRGPQTLAADKFAGAMLGRLGADFKTVSETAAALWPEQQTGAVPGRAERLAALASGWLAACVEVKACSPDSAPQPGGEEHPLPNPLQNARQPVLAALQAEIASHSQSGHAPPPSEEASEVSAELGRAAAIPLKFDRFVEDPAALINEKEVASLERDAVSYAQKPGVEVLTVVRNDLGGLSAEAYAQKILRERRVGQLELGNGAVLVIAPGRGEWGAALGPGLTSLPDAASGADEFGKRAAAFTKSISKGDDPKQPMVAMGLTEATHAIMRKPSFADADWTIRAQSFEALMDLRATATAQRAAKSEAYDPAKDALLGKIVRLRGQLIGPAAAAGLAGVRLDEASAYGQPMLLRASDGNDLVVYVARQVRELMPVAFRAGHDYEIVARIIRNDEDRPVLALLSYDDLTPLP</sequence>
<dbReference type="InterPro" id="IPR007621">
    <property type="entry name" value="TPM_dom"/>
</dbReference>
<dbReference type="HOGENOM" id="CLU_454802_0_0_5"/>
<evidence type="ECO:0000259" key="2">
    <source>
        <dbReference type="Pfam" id="PF04536"/>
    </source>
</evidence>
<feature type="region of interest" description="Disordered" evidence="1">
    <location>
        <begin position="293"/>
        <end position="313"/>
    </location>
</feature>
<dbReference type="Gene3D" id="3.10.310.50">
    <property type="match status" value="1"/>
</dbReference>
<dbReference type="OrthoDB" id="321999at2"/>
<protein>
    <recommendedName>
        <fullName evidence="2">TPM domain-containing protein</fullName>
    </recommendedName>
</protein>
<gene>
    <name evidence="3" type="ORF">JCM7686_2322</name>
</gene>
<dbReference type="PATRIC" id="fig|1367847.3.peg.2318"/>
<evidence type="ECO:0000256" key="1">
    <source>
        <dbReference type="SAM" id="MobiDB-lite"/>
    </source>
</evidence>
<reference evidence="3 4" key="1">
    <citation type="journal article" date="2014" name="BMC Genomics">
        <title>Architecture and functions of a multipartite genome of the methylotrophic bacterium Paracoccus aminophilus JCM 7686, containing primary and secondary chromids.</title>
        <authorList>
            <person name="Dziewit L."/>
            <person name="Czarnecki J."/>
            <person name="Wibberg D."/>
            <person name="Radlinska M."/>
            <person name="Mrozek P."/>
            <person name="Szymczak M."/>
            <person name="Schluter A."/>
            <person name="Puhler A."/>
            <person name="Bartosik D."/>
        </authorList>
    </citation>
    <scope>NUCLEOTIDE SEQUENCE [LARGE SCALE GENOMIC DNA]</scope>
    <source>
        <strain evidence="3">JCM 7686</strain>
    </source>
</reference>
<name>S5XVT3_PARAH</name>
<dbReference type="RefSeq" id="WP_020951030.1">
    <property type="nucleotide sequence ID" value="NC_022041.1"/>
</dbReference>
<keyword evidence="4" id="KW-1185">Reference proteome</keyword>
<proteinExistence type="predicted"/>